<dbReference type="PANTHER" id="PTHR13318:SF190">
    <property type="entry name" value="PARTNER OF PAIRED, ISOFORM B"/>
    <property type="match status" value="1"/>
</dbReference>
<evidence type="ECO:0000313" key="2">
    <source>
        <dbReference type="Proteomes" id="UP000268093"/>
    </source>
</evidence>
<gene>
    <name evidence="1" type="ORF">BC936DRAFT_138725</name>
</gene>
<dbReference type="PANTHER" id="PTHR13318">
    <property type="entry name" value="PARTNER OF PAIRED, ISOFORM B-RELATED"/>
    <property type="match status" value="1"/>
</dbReference>
<dbReference type="GO" id="GO:0019005">
    <property type="term" value="C:SCF ubiquitin ligase complex"/>
    <property type="evidence" value="ECO:0007669"/>
    <property type="project" value="TreeGrafter"/>
</dbReference>
<dbReference type="AlphaFoldDB" id="A0A433BNR7"/>
<organism evidence="1 2">
    <name type="scientific">Jimgerdemannia flammicorona</name>
    <dbReference type="NCBI Taxonomy" id="994334"/>
    <lineage>
        <taxon>Eukaryota</taxon>
        <taxon>Fungi</taxon>
        <taxon>Fungi incertae sedis</taxon>
        <taxon>Mucoromycota</taxon>
        <taxon>Mucoromycotina</taxon>
        <taxon>Endogonomycetes</taxon>
        <taxon>Endogonales</taxon>
        <taxon>Endogonaceae</taxon>
        <taxon>Jimgerdemannia</taxon>
    </lineage>
</organism>
<evidence type="ECO:0000313" key="1">
    <source>
        <dbReference type="EMBL" id="RUP27947.1"/>
    </source>
</evidence>
<dbReference type="OrthoDB" id="10257471at2759"/>
<dbReference type="InterPro" id="IPR032675">
    <property type="entry name" value="LRR_dom_sf"/>
</dbReference>
<name>A0A433BNR7_9FUNG</name>
<protein>
    <submittedName>
        <fullName evidence="1">Uncharacterized protein</fullName>
    </submittedName>
</protein>
<dbReference type="GO" id="GO:0031146">
    <property type="term" value="P:SCF-dependent proteasomal ubiquitin-dependent protein catabolic process"/>
    <property type="evidence" value="ECO:0007669"/>
    <property type="project" value="TreeGrafter"/>
</dbReference>
<dbReference type="Gene3D" id="3.80.10.10">
    <property type="entry name" value="Ribonuclease Inhibitor"/>
    <property type="match status" value="1"/>
</dbReference>
<dbReference type="EMBL" id="RBNI01013623">
    <property type="protein sequence ID" value="RUP27947.1"/>
    <property type="molecule type" value="Genomic_DNA"/>
</dbReference>
<sequence length="432" mass="48983">MAPTKSDEVLQNDYLLRNILEQLSDDLWSGPDRVRLHRTLLHACSLVNRKFSAEANRILYRQISFIDISSCQTLAWTLLSYYRTITAKPIYGTYCIKFFIRDSGSLGRAIFADLIPFLPNLQRLAIPSADQYTLAKVFNICPELEVLRFSPQSNDDVDTTYFHTLVLRPAATLKTLCLVKTCFDAYVNRLFEYCPSLQLVRLEQCKFTHPFKAPAPQGFERLRRLEVIDCTCNGFDDFLVSLVQSLEDLCELELQGKGILSEPILDAVTQNVGPTLRKVQLSRISRISDRGLEHLILAACSLEQLRVRSCKTDESLFDRIATSGFANPFMTHFEFRGPVSLSLASVVAITVVFPNLQSLEVTVQRTKPANLPIGITRLARLHTLRVEYLSTGPEDSDQDRAGIKVDLQRLFGAMPSLVRVEWNKLLVERRMG</sequence>
<reference evidence="1 2" key="1">
    <citation type="journal article" date="2018" name="New Phytol.">
        <title>Phylogenomics of Endogonaceae and evolution of mycorrhizas within Mucoromycota.</title>
        <authorList>
            <person name="Chang Y."/>
            <person name="Desiro A."/>
            <person name="Na H."/>
            <person name="Sandor L."/>
            <person name="Lipzen A."/>
            <person name="Clum A."/>
            <person name="Barry K."/>
            <person name="Grigoriev I.V."/>
            <person name="Martin F.M."/>
            <person name="Stajich J.E."/>
            <person name="Smith M.E."/>
            <person name="Bonito G."/>
            <person name="Spatafora J.W."/>
        </authorList>
    </citation>
    <scope>NUCLEOTIDE SEQUENCE [LARGE SCALE GENOMIC DNA]</scope>
    <source>
        <strain evidence="1 2">GMNB39</strain>
    </source>
</reference>
<proteinExistence type="predicted"/>
<keyword evidence="2" id="KW-1185">Reference proteome</keyword>
<comment type="caution">
    <text evidence="1">The sequence shown here is derived from an EMBL/GenBank/DDBJ whole genome shotgun (WGS) entry which is preliminary data.</text>
</comment>
<dbReference type="Proteomes" id="UP000268093">
    <property type="component" value="Unassembled WGS sequence"/>
</dbReference>
<dbReference type="SUPFAM" id="SSF52047">
    <property type="entry name" value="RNI-like"/>
    <property type="match status" value="1"/>
</dbReference>
<accession>A0A433BNR7</accession>